<dbReference type="PANTHER" id="PTHR33445:SF1">
    <property type="entry name" value="ATP SYNTHASE SUBUNIT B"/>
    <property type="match status" value="1"/>
</dbReference>
<comment type="subcellular location">
    <subcellularLocation>
        <location evidence="13">Cell membrane</location>
        <topology evidence="13">Single-pass membrane protein</topology>
    </subcellularLocation>
    <subcellularLocation>
        <location evidence="12">Endomembrane system</location>
        <topology evidence="12">Single-pass membrane protein</topology>
    </subcellularLocation>
</comment>
<keyword evidence="13" id="KW-1003">Cell membrane</keyword>
<keyword evidence="7 13" id="KW-0406">Ion transport</keyword>
<dbReference type="GO" id="GO:0012505">
    <property type="term" value="C:endomembrane system"/>
    <property type="evidence" value="ECO:0007669"/>
    <property type="project" value="UniProtKB-SubCell"/>
</dbReference>
<comment type="subunit">
    <text evidence="13">F-type ATPases have 2 components, F(1) - the catalytic core - and F(0) - the membrane proton channel. F(1) has five subunits: alpha(3), beta(3), gamma(1), delta(1), epsilon(1). F(0) has three main subunits: a(1), b(2) and c(10-14). The alpha and beta chains form an alternating ring which encloses part of the gamma chain. F(1) is attached to F(0) by a central stalk formed by the gamma and epsilon chains, while a peripheral stalk is formed by the delta and b chains.</text>
</comment>
<dbReference type="GO" id="GO:0046933">
    <property type="term" value="F:proton-transporting ATP synthase activity, rotational mechanism"/>
    <property type="evidence" value="ECO:0007669"/>
    <property type="project" value="UniProtKB-UniRule"/>
</dbReference>
<dbReference type="HAMAP" id="MF_01398">
    <property type="entry name" value="ATP_synth_b_bprime"/>
    <property type="match status" value="1"/>
</dbReference>
<evidence type="ECO:0000256" key="9">
    <source>
        <dbReference type="ARBA" id="ARBA00023310"/>
    </source>
</evidence>
<evidence type="ECO:0000313" key="16">
    <source>
        <dbReference type="EMBL" id="OHT21359.1"/>
    </source>
</evidence>
<evidence type="ECO:0000256" key="6">
    <source>
        <dbReference type="ARBA" id="ARBA00022989"/>
    </source>
</evidence>
<feature type="transmembrane region" description="Helical" evidence="13">
    <location>
        <begin position="15"/>
        <end position="34"/>
    </location>
</feature>
<dbReference type="GO" id="GO:0045259">
    <property type="term" value="C:proton-transporting ATP synthase complex"/>
    <property type="evidence" value="ECO:0007669"/>
    <property type="project" value="UniProtKB-KW"/>
</dbReference>
<evidence type="ECO:0000256" key="7">
    <source>
        <dbReference type="ARBA" id="ARBA00023065"/>
    </source>
</evidence>
<keyword evidence="17" id="KW-1185">Reference proteome</keyword>
<keyword evidence="9 13" id="KW-0066">ATP synthesis</keyword>
<evidence type="ECO:0000313" key="17">
    <source>
        <dbReference type="Proteomes" id="UP000179467"/>
    </source>
</evidence>
<dbReference type="Proteomes" id="UP000179467">
    <property type="component" value="Unassembled WGS sequence"/>
</dbReference>
<evidence type="ECO:0000256" key="3">
    <source>
        <dbReference type="ARBA" id="ARBA00022547"/>
    </source>
</evidence>
<keyword evidence="5 13" id="KW-0375">Hydrogen ion transport</keyword>
<evidence type="ECO:0000256" key="13">
    <source>
        <dbReference type="HAMAP-Rule" id="MF_01398"/>
    </source>
</evidence>
<protein>
    <recommendedName>
        <fullName evidence="13">ATP synthase subunit b</fullName>
    </recommendedName>
    <alternativeName>
        <fullName evidence="13">ATP synthase F(0) sector subunit b</fullName>
    </alternativeName>
    <alternativeName>
        <fullName evidence="13">ATPase subunit I</fullName>
    </alternativeName>
    <alternativeName>
        <fullName evidence="13">F-type ATPase subunit b</fullName>
        <shortName evidence="13">F-ATPase subunit b</shortName>
    </alternativeName>
</protein>
<dbReference type="EMBL" id="MIPT01000001">
    <property type="protein sequence ID" value="OHT21359.1"/>
    <property type="molecule type" value="Genomic_DNA"/>
</dbReference>
<sequence length="164" mass="16914">MPQIAQIVETYASQIFWLLVTFGLIYFVIGRAMLPRIQATVESRDGKIADDIAAAHKAHAEADETEAAYRARIDAARAAAQKATQEAKAEAARDAEVRVKAADAELAAKIAEADARIAAAQAEALAGIAEVAAEAAQDIVSKVSGATVSRDEAAGAVAAALANG</sequence>
<comment type="function">
    <text evidence="11">Component of the F(0) channel, it forms part of the peripheral stalk, linking F(1) to F(0). The b'-subunit is a diverged and duplicated form of b found in plants and photosynthetic bacteria.</text>
</comment>
<name>A0A1S1HGE2_9SPHN</name>
<keyword evidence="3 13" id="KW-0138">CF(0)</keyword>
<comment type="function">
    <text evidence="10 13">F(1)F(0) ATP synthase produces ATP from ADP in the presence of a proton or sodium gradient. F-type ATPases consist of two structural domains, F(1) containing the extramembraneous catalytic core and F(0) containing the membrane proton channel, linked together by a central stalk and a peripheral stalk. During catalysis, ATP synthesis in the catalytic domain of F(1) is coupled via a rotary mechanism of the central stalk subunits to proton translocation.</text>
</comment>
<keyword evidence="2 13" id="KW-0813">Transport</keyword>
<comment type="similarity">
    <text evidence="1 13 14">Belongs to the ATPase B chain family.</text>
</comment>
<evidence type="ECO:0000256" key="5">
    <source>
        <dbReference type="ARBA" id="ARBA00022781"/>
    </source>
</evidence>
<dbReference type="RefSeq" id="WP_015457956.1">
    <property type="nucleotide sequence ID" value="NZ_MIPT01000001.1"/>
</dbReference>
<dbReference type="InterPro" id="IPR002146">
    <property type="entry name" value="ATP_synth_b/b'su_bac/chlpt"/>
</dbReference>
<keyword evidence="8 13" id="KW-0472">Membrane</keyword>
<dbReference type="PANTHER" id="PTHR33445">
    <property type="entry name" value="ATP SYNTHASE SUBUNIT B', CHLOROPLASTIC"/>
    <property type="match status" value="1"/>
</dbReference>
<evidence type="ECO:0000256" key="2">
    <source>
        <dbReference type="ARBA" id="ARBA00022448"/>
    </source>
</evidence>
<evidence type="ECO:0000256" key="10">
    <source>
        <dbReference type="ARBA" id="ARBA00025198"/>
    </source>
</evidence>
<evidence type="ECO:0000256" key="14">
    <source>
        <dbReference type="RuleBase" id="RU003848"/>
    </source>
</evidence>
<dbReference type="Pfam" id="PF00430">
    <property type="entry name" value="ATP-synt_B"/>
    <property type="match status" value="1"/>
</dbReference>
<keyword evidence="4 13" id="KW-0812">Transmembrane</keyword>
<dbReference type="GO" id="GO:0046961">
    <property type="term" value="F:proton-transporting ATPase activity, rotational mechanism"/>
    <property type="evidence" value="ECO:0007669"/>
    <property type="project" value="TreeGrafter"/>
</dbReference>
<dbReference type="InterPro" id="IPR050059">
    <property type="entry name" value="ATP_synthase_B_chain"/>
</dbReference>
<proteinExistence type="inferred from homology"/>
<accession>A0A1S1HGE2</accession>
<gene>
    <name evidence="16" type="primary">atpF2</name>
    <name evidence="13" type="synonym">atpF</name>
    <name evidence="16" type="ORF">BHE75_03366</name>
</gene>
<feature type="coiled-coil region" evidence="15">
    <location>
        <begin position="66"/>
        <end position="123"/>
    </location>
</feature>
<dbReference type="OrthoDB" id="9805716at2"/>
<organism evidence="16 17">
    <name type="scientific">Edaphosphingomonas haloaromaticamans</name>
    <dbReference type="NCBI Taxonomy" id="653954"/>
    <lineage>
        <taxon>Bacteria</taxon>
        <taxon>Pseudomonadati</taxon>
        <taxon>Pseudomonadota</taxon>
        <taxon>Alphaproteobacteria</taxon>
        <taxon>Sphingomonadales</taxon>
        <taxon>Rhizorhabdaceae</taxon>
        <taxon>Edaphosphingomonas</taxon>
    </lineage>
</organism>
<evidence type="ECO:0000256" key="1">
    <source>
        <dbReference type="ARBA" id="ARBA00005513"/>
    </source>
</evidence>
<dbReference type="GO" id="GO:0005886">
    <property type="term" value="C:plasma membrane"/>
    <property type="evidence" value="ECO:0007669"/>
    <property type="project" value="UniProtKB-SubCell"/>
</dbReference>
<comment type="caution">
    <text evidence="16">The sequence shown here is derived from an EMBL/GenBank/DDBJ whole genome shotgun (WGS) entry which is preliminary data.</text>
</comment>
<evidence type="ECO:0000256" key="12">
    <source>
        <dbReference type="ARBA" id="ARBA00037847"/>
    </source>
</evidence>
<evidence type="ECO:0000256" key="4">
    <source>
        <dbReference type="ARBA" id="ARBA00022692"/>
    </source>
</evidence>
<reference evidence="16 17" key="1">
    <citation type="submission" date="2016-09" db="EMBL/GenBank/DDBJ databases">
        <title>Metabolic pathway, cell adaptation mechanisms and a novel monoxygenase revealed through proteogenomic-transcription analysis of a Sphingomonas haloaromaticamans strain degrading the fungicide ortho-phenylphenol.</title>
        <authorList>
            <person name="Perruchon C."/>
            <person name="Papadopoulou E.S."/>
            <person name="Rousidou C."/>
            <person name="Vasileiadis S."/>
            <person name="Tanou G."/>
            <person name="Amoutzias G."/>
            <person name="Molassiotis A."/>
            <person name="Karpouzas D.G."/>
        </authorList>
    </citation>
    <scope>NUCLEOTIDE SEQUENCE [LARGE SCALE GENOMIC DNA]</scope>
    <source>
        <strain evidence="16 17">P3</strain>
    </source>
</reference>
<evidence type="ECO:0000256" key="8">
    <source>
        <dbReference type="ARBA" id="ARBA00023136"/>
    </source>
</evidence>
<keyword evidence="15" id="KW-0175">Coiled coil</keyword>
<evidence type="ECO:0000256" key="11">
    <source>
        <dbReference type="ARBA" id="ARBA00025614"/>
    </source>
</evidence>
<evidence type="ECO:0000256" key="15">
    <source>
        <dbReference type="SAM" id="Coils"/>
    </source>
</evidence>
<dbReference type="AlphaFoldDB" id="A0A1S1HGE2"/>
<keyword evidence="6 13" id="KW-1133">Transmembrane helix</keyword>